<dbReference type="GeneID" id="100950013"/>
<dbReference type="RefSeq" id="XP_003797068.1">
    <property type="nucleotide sequence ID" value="XM_003797020.1"/>
</dbReference>
<reference evidence="6" key="1">
    <citation type="submission" date="2011-03" db="EMBL/GenBank/DDBJ databases">
        <title>Version 3 of the genome sequence of Otolemur garnettii (Bushbaby).</title>
        <authorList>
            <consortium name="The Broad Institute Genome Sequencing Platform"/>
            <person name="Di Palma F."/>
            <person name="Johnson J."/>
            <person name="Lander E.S."/>
            <person name="Lindblad-Toh K."/>
            <person name="Jaffe D.B."/>
            <person name="Gnerre S."/>
            <person name="MacCallum I."/>
            <person name="Przybylski D."/>
            <person name="Ribeiro F.J."/>
            <person name="Burton J.N."/>
            <person name="Walker B.J."/>
            <person name="Sharpe T."/>
            <person name="Hall G."/>
        </authorList>
    </citation>
    <scope>NUCLEOTIDE SEQUENCE [LARGE SCALE GENOMIC DNA]</scope>
</reference>
<evidence type="ECO:0000256" key="1">
    <source>
        <dbReference type="ARBA" id="ARBA00004245"/>
    </source>
</evidence>
<evidence type="ECO:0000313" key="5">
    <source>
        <dbReference type="Ensembl" id="ENSOGAP00000018341.1"/>
    </source>
</evidence>
<evidence type="ECO:0008006" key="7">
    <source>
        <dbReference type="Google" id="ProtNLM"/>
    </source>
</evidence>
<dbReference type="GO" id="GO:0005856">
    <property type="term" value="C:cytoskeleton"/>
    <property type="evidence" value="ECO:0007669"/>
    <property type="project" value="UniProtKB-SubCell"/>
</dbReference>
<dbReference type="FunCoup" id="H0XQE9">
    <property type="interactions" value="91"/>
</dbReference>
<comment type="similarity">
    <text evidence="2 4">Belongs to the actin family.</text>
</comment>
<dbReference type="InParanoid" id="H0XQE9"/>
<dbReference type="CDD" id="cd13397">
    <property type="entry name" value="ASKHA_NBD_actin_Arp-T1-3"/>
    <property type="match status" value="1"/>
</dbReference>
<dbReference type="SUPFAM" id="SSF53067">
    <property type="entry name" value="Actin-like ATPase domain"/>
    <property type="match status" value="2"/>
</dbReference>
<dbReference type="FunFam" id="3.30.420.40:FF:000050">
    <property type="entry name" value="Actin, alpha skeletal muscle"/>
    <property type="match status" value="1"/>
</dbReference>
<keyword evidence="6" id="KW-1185">Reference proteome</keyword>
<dbReference type="SMART" id="SM00268">
    <property type="entry name" value="ACTIN"/>
    <property type="match status" value="1"/>
</dbReference>
<protein>
    <recommendedName>
        <fullName evidence="7">Actin related protein T1</fullName>
    </recommendedName>
</protein>
<dbReference type="Gene3D" id="3.30.420.40">
    <property type="match status" value="2"/>
</dbReference>
<dbReference type="Ensembl" id="ENSOGAT00000030437.1">
    <property type="protein sequence ID" value="ENSOGAP00000018341.1"/>
    <property type="gene ID" value="ENSOGAG00000032514.1"/>
</dbReference>
<dbReference type="eggNOG" id="KOG0676">
    <property type="taxonomic scope" value="Eukaryota"/>
</dbReference>
<dbReference type="EMBL" id="AAQR03131930">
    <property type="status" value="NOT_ANNOTATED_CDS"/>
    <property type="molecule type" value="Genomic_DNA"/>
</dbReference>
<dbReference type="Gene3D" id="3.90.640.10">
    <property type="entry name" value="Actin, Chain A, domain 4"/>
    <property type="match status" value="1"/>
</dbReference>
<evidence type="ECO:0000313" key="6">
    <source>
        <dbReference type="Proteomes" id="UP000005225"/>
    </source>
</evidence>
<evidence type="ECO:0000256" key="4">
    <source>
        <dbReference type="RuleBase" id="RU000487"/>
    </source>
</evidence>
<dbReference type="OrthoDB" id="10053773at2759"/>
<reference evidence="5" key="3">
    <citation type="submission" date="2025-09" db="UniProtKB">
        <authorList>
            <consortium name="Ensembl"/>
        </authorList>
    </citation>
    <scope>IDENTIFICATION</scope>
</reference>
<proteinExistence type="inferred from homology"/>
<dbReference type="HOGENOM" id="CLU_027965_0_2_1"/>
<dbReference type="KEGG" id="oga:100950013"/>
<dbReference type="STRING" id="30611.ENSOGAP00000018341"/>
<gene>
    <name evidence="5" type="primary">LOC100950013</name>
</gene>
<dbReference type="FunFam" id="3.90.640.10:FF:000007">
    <property type="entry name" value="Actin like 7B"/>
    <property type="match status" value="1"/>
</dbReference>
<dbReference type="AlphaFoldDB" id="H0XQE9"/>
<organism evidence="5 6">
    <name type="scientific">Otolemur garnettii</name>
    <name type="common">Small-eared galago</name>
    <name type="synonym">Garnett's greater bushbaby</name>
    <dbReference type="NCBI Taxonomy" id="30611"/>
    <lineage>
        <taxon>Eukaryota</taxon>
        <taxon>Metazoa</taxon>
        <taxon>Chordata</taxon>
        <taxon>Craniata</taxon>
        <taxon>Vertebrata</taxon>
        <taxon>Euteleostomi</taxon>
        <taxon>Mammalia</taxon>
        <taxon>Eutheria</taxon>
        <taxon>Euarchontoglires</taxon>
        <taxon>Primates</taxon>
        <taxon>Strepsirrhini</taxon>
        <taxon>Lorisiformes</taxon>
        <taxon>Galagidae</taxon>
        <taxon>Otolemur</taxon>
    </lineage>
</organism>
<dbReference type="OMA" id="CQAPEIL"/>
<name>H0XQE9_OTOGA</name>
<reference evidence="5" key="2">
    <citation type="submission" date="2025-08" db="UniProtKB">
        <authorList>
            <consortium name="Ensembl"/>
        </authorList>
    </citation>
    <scope>IDENTIFICATION</scope>
</reference>
<dbReference type="PANTHER" id="PTHR11937">
    <property type="entry name" value="ACTIN"/>
    <property type="match status" value="1"/>
</dbReference>
<evidence type="ECO:0000256" key="3">
    <source>
        <dbReference type="ARBA" id="ARBA00023212"/>
    </source>
</evidence>
<sequence length="377" mass="42196">MFDPHVLDVPAVIFDNGSGFCKVGICGETGPRNVINSVVGHPKVSNPSERANEKKYSVREVSQYKNETLYLRYPIERGLITRWDDMEKLLKHLFEYCLGVKPCDQPVLMTEPSLNPRETREKLAEMMFENFNVPALYLSNHAVAALYASACVTGIVVDSGHGVTSTVPIFQGCALPHAVTKLNVAGRDIMEHLAELLSDKECTYSGILNKTVVNDIKERMCYIALEPEKELYKKPKEVFREYRLPDGNVIHLGHPLYQAPEILFAPDQLGIQSPGLSKMVTSSIMKCSTDIQKNLFGEIVLCGGTTLFPGLEERLMKELEQQASKGTPIKIMASQDRRFSAWIGASIMTSVSSFKQMWVTSEDFKEFGASVVQRRCF</sequence>
<evidence type="ECO:0000256" key="2">
    <source>
        <dbReference type="ARBA" id="ARBA00006752"/>
    </source>
</evidence>
<dbReference type="Proteomes" id="UP000005225">
    <property type="component" value="Unassembled WGS sequence"/>
</dbReference>
<keyword evidence="3" id="KW-0963">Cytoplasm</keyword>
<keyword evidence="3" id="KW-0206">Cytoskeleton</keyword>
<dbReference type="GeneTree" id="ENSGT00940000162451"/>
<dbReference type="Pfam" id="PF00022">
    <property type="entry name" value="Actin"/>
    <property type="match status" value="1"/>
</dbReference>
<dbReference type="InterPro" id="IPR043129">
    <property type="entry name" value="ATPase_NBD"/>
</dbReference>
<dbReference type="PRINTS" id="PR00190">
    <property type="entry name" value="ACTIN"/>
</dbReference>
<comment type="subcellular location">
    <subcellularLocation>
        <location evidence="1">Cytoplasm</location>
        <location evidence="1">Cytoskeleton</location>
    </subcellularLocation>
</comment>
<accession>H0XQE9</accession>
<dbReference type="InterPro" id="IPR004000">
    <property type="entry name" value="Actin"/>
</dbReference>